<evidence type="ECO:0000313" key="3">
    <source>
        <dbReference type="Proteomes" id="UP001497644"/>
    </source>
</evidence>
<accession>A0AAV2NDS5</accession>
<keyword evidence="1" id="KW-0472">Membrane</keyword>
<evidence type="ECO:0000256" key="1">
    <source>
        <dbReference type="SAM" id="Phobius"/>
    </source>
</evidence>
<dbReference type="Proteomes" id="UP001497644">
    <property type="component" value="Chromosome 13"/>
</dbReference>
<name>A0AAV2NDS5_9HYME</name>
<feature type="transmembrane region" description="Helical" evidence="1">
    <location>
        <begin position="55"/>
        <end position="77"/>
    </location>
</feature>
<keyword evidence="1" id="KW-0812">Transmembrane</keyword>
<protein>
    <submittedName>
        <fullName evidence="2">Uncharacterized protein</fullName>
    </submittedName>
</protein>
<evidence type="ECO:0000313" key="2">
    <source>
        <dbReference type="EMBL" id="CAL1677929.1"/>
    </source>
</evidence>
<proteinExistence type="predicted"/>
<dbReference type="EMBL" id="OZ034836">
    <property type="protein sequence ID" value="CAL1677929.1"/>
    <property type="molecule type" value="Genomic_DNA"/>
</dbReference>
<dbReference type="AlphaFoldDB" id="A0AAV2NDS5"/>
<gene>
    <name evidence="2" type="ORF">LPLAT_LOCUS3862</name>
</gene>
<organism evidence="2 3">
    <name type="scientific">Lasius platythorax</name>
    <dbReference type="NCBI Taxonomy" id="488582"/>
    <lineage>
        <taxon>Eukaryota</taxon>
        <taxon>Metazoa</taxon>
        <taxon>Ecdysozoa</taxon>
        <taxon>Arthropoda</taxon>
        <taxon>Hexapoda</taxon>
        <taxon>Insecta</taxon>
        <taxon>Pterygota</taxon>
        <taxon>Neoptera</taxon>
        <taxon>Endopterygota</taxon>
        <taxon>Hymenoptera</taxon>
        <taxon>Apocrita</taxon>
        <taxon>Aculeata</taxon>
        <taxon>Formicoidea</taxon>
        <taxon>Formicidae</taxon>
        <taxon>Formicinae</taxon>
        <taxon>Lasius</taxon>
        <taxon>Lasius</taxon>
    </lineage>
</organism>
<sequence length="148" mass="16465">MARYRLISCRPNSERVSRLPTGFNNRCLESTVCKFISPPYYRGRLSFLYLRINEVFLPAIIGYGTAITAAVYGNFCLTLKGDVPRSKTQKYGICPRHFSRGSENSSKNAFARGANIPNAIANAFTVEVAVGISRVSNVHGSRVRNINR</sequence>
<reference evidence="2" key="1">
    <citation type="submission" date="2024-04" db="EMBL/GenBank/DDBJ databases">
        <authorList>
            <consortium name="Molecular Ecology Group"/>
        </authorList>
    </citation>
    <scope>NUCLEOTIDE SEQUENCE</scope>
</reference>
<keyword evidence="1" id="KW-1133">Transmembrane helix</keyword>
<keyword evidence="3" id="KW-1185">Reference proteome</keyword>